<dbReference type="PANTHER" id="PTHR36153:SF1">
    <property type="entry name" value="TYPE VI SECRETION SYSTEM COMPONENT TSSM1"/>
    <property type="match status" value="1"/>
</dbReference>
<comment type="caution">
    <text evidence="5">The sequence shown here is derived from an EMBL/GenBank/DDBJ whole genome shotgun (WGS) entry which is preliminary data.</text>
</comment>
<evidence type="ECO:0000313" key="5">
    <source>
        <dbReference type="EMBL" id="RDU62931.1"/>
    </source>
</evidence>
<dbReference type="AlphaFoldDB" id="A0A3D8IEG4"/>
<dbReference type="PANTHER" id="PTHR36153">
    <property type="entry name" value="INNER MEMBRANE PROTEIN-RELATED"/>
    <property type="match status" value="1"/>
</dbReference>
<keyword evidence="1" id="KW-0812">Transmembrane</keyword>
<dbReference type="InterPro" id="IPR053156">
    <property type="entry name" value="T6SS_TssM-like"/>
</dbReference>
<dbReference type="SUPFAM" id="SSF52540">
    <property type="entry name" value="P-loop containing nucleoside triphosphate hydrolases"/>
    <property type="match status" value="1"/>
</dbReference>
<dbReference type="NCBIfam" id="TIGR03348">
    <property type="entry name" value="VI_IcmF"/>
    <property type="match status" value="1"/>
</dbReference>
<dbReference type="Pfam" id="PF21070">
    <property type="entry name" value="IcmF_helical"/>
    <property type="match status" value="1"/>
</dbReference>
<sequence length="1174" mass="137041">MLKKILGILFSKTALIVLSLIVLFVLSALFWFYGSLFAFNDVYIFGKPYVRAIIIFIVWLTIFLFFLLRRIIEFIKNLKNPDKDKIKDIQKEADTFIYRMKRNFSLSIKDAKNTWRHLKLKKLPLIVIIGDEGAGKSTFINYANIEYPLSDSLESYKKLHQSTKNFSLYISKSGALVDTEGNYFTQESLFTPQSSDEMPEDDIEKNKNFILKKNIWKKFLHFLNKNPFYHKLSGIVLVIDTQLFLTQPKEYSTNIIRYLVKRINDIESGTSTRFPIYFVFSKLDLIDGMGDYLRIFSENIADNTLGVIFENPKSLDSALLHKKFSELYQSLQYYLISKNNLIHNLKSKNRAYLFLKQLDNLFALIVEFILLVKEENNLKNKSFIKGIYFVSAYQENIPINYLYDTICDKFSIKKPFAQALNNYTKQSYFVKFLLSNVIFKDFSASSAIKQLWKKLAIAILSIFALWITYSMSSFYIHKAQQENQIALENAKDLGIFLKKYDTYHTLSIEEKVKFIQNLRFILDKYPRLFTESNLMKYPFLDITYEAFEPAKKIYIESINKLLADTLIIELENILRTQKDENSLIRALYIYKALFNQQYLDKDLLKVWLLNNWELFKKYKIPQEDLLGCVDTIMLFESEENKQISLEASKRISQITRIRRLYALLEFSTYKNNIKSLYTLKEDIGFSFDENFENSPAFTFDSIYTKRGIGKLLTNINTHIDDTIRRETWLLEDVATNIIKDDDRMVLSIGIIKLYLQEYQLKWQNLLDNIKPKPFSTKEAGLNRLLTLSKKQNAINLLISAVSSNTNLNDPLLFKSAYEIGLPAAEIKNIFATLGNAFVGYHDIAKEDSLVSDLSQKVGLEDTSNLKTMEVINKDMLTLYTKLNEFLHVTQDKKEKINYALSEELPKDDPFMVLQNDLSLLPIELRKYYMLLSNNAWKLIEASAIADLNIAWSKEVHNSFINDIAPYYPFNLSSKNSLSMDSFKAFFGKTGTWNKFYEEYLRNMIIKKGSSYSINPMYASKLSLSVSFMRSIANIATLSNLMFDTNNNLAISYSIESVDLSPEFNYVTFGYDTMMRYDHTFSTKLDIVANHFKDSSILEFNATNHNNIMEFSKKYTGEWAWFKFLHDIERMGNTYSLIFNNNKQMYFDMRIRSNNNLDIIIKTLPNFTIPARITQ</sequence>
<dbReference type="RefSeq" id="WP_115543657.1">
    <property type="nucleotide sequence ID" value="NZ_NXLQ01000027.1"/>
</dbReference>
<keyword evidence="1" id="KW-0472">Membrane</keyword>
<dbReference type="Pfam" id="PF14331">
    <property type="entry name" value="IcmF-related_N"/>
    <property type="match status" value="1"/>
</dbReference>
<dbReference type="Proteomes" id="UP000256379">
    <property type="component" value="Unassembled WGS sequence"/>
</dbReference>
<feature type="transmembrane region" description="Helical" evidence="1">
    <location>
        <begin position="455"/>
        <end position="476"/>
    </location>
</feature>
<evidence type="ECO:0000256" key="1">
    <source>
        <dbReference type="SAM" id="Phobius"/>
    </source>
</evidence>
<dbReference type="InterPro" id="IPR048677">
    <property type="entry name" value="TssM1_hel"/>
</dbReference>
<dbReference type="InterPro" id="IPR025743">
    <property type="entry name" value="TssM1_N"/>
</dbReference>
<organism evidence="5 6">
    <name type="scientific">Helicobacter didelphidarum</name>
    <dbReference type="NCBI Taxonomy" id="2040648"/>
    <lineage>
        <taxon>Bacteria</taxon>
        <taxon>Pseudomonadati</taxon>
        <taxon>Campylobacterota</taxon>
        <taxon>Epsilonproteobacteria</taxon>
        <taxon>Campylobacterales</taxon>
        <taxon>Helicobacteraceae</taxon>
        <taxon>Helicobacter</taxon>
    </lineage>
</organism>
<dbReference type="EMBL" id="NXLQ01000027">
    <property type="protein sequence ID" value="RDU62931.1"/>
    <property type="molecule type" value="Genomic_DNA"/>
</dbReference>
<feature type="domain" description="Type VI secretion system component TssM1 helical" evidence="4">
    <location>
        <begin position="945"/>
        <end position="1043"/>
    </location>
</feature>
<dbReference type="OrthoDB" id="9758229at2"/>
<name>A0A3D8IEG4_9HELI</name>
<dbReference type="Gene3D" id="3.40.50.300">
    <property type="entry name" value="P-loop containing nucleotide triphosphate hydrolases"/>
    <property type="match status" value="1"/>
</dbReference>
<dbReference type="Pfam" id="PF06761">
    <property type="entry name" value="IcmF-related"/>
    <property type="match status" value="1"/>
</dbReference>
<proteinExistence type="predicted"/>
<dbReference type="InterPro" id="IPR009612">
    <property type="entry name" value="IcmF-rel"/>
</dbReference>
<feature type="domain" description="Type VI secretion system component TssM1 N-terminal" evidence="3">
    <location>
        <begin position="213"/>
        <end position="443"/>
    </location>
</feature>
<evidence type="ECO:0000259" key="2">
    <source>
        <dbReference type="Pfam" id="PF06761"/>
    </source>
</evidence>
<reference evidence="5 6" key="1">
    <citation type="submission" date="2018-04" db="EMBL/GenBank/DDBJ databases">
        <title>Novel Campyloabacter and Helicobacter Species and Strains.</title>
        <authorList>
            <person name="Mannion A.J."/>
            <person name="Shen Z."/>
            <person name="Fox J.G."/>
        </authorList>
    </citation>
    <scope>NUCLEOTIDE SEQUENCE [LARGE SCALE GENOMIC DNA]</scope>
    <source>
        <strain evidence="5 6">MIT 17-337</strain>
    </source>
</reference>
<protein>
    <submittedName>
        <fullName evidence="5">Type VI secretion system membrane subunit TssM</fullName>
    </submittedName>
</protein>
<keyword evidence="6" id="KW-1185">Reference proteome</keyword>
<accession>A0A3D8IEG4</accession>
<feature type="domain" description="IcmF-related" evidence="2">
    <location>
        <begin position="548"/>
        <end position="806"/>
    </location>
</feature>
<evidence type="ECO:0000259" key="3">
    <source>
        <dbReference type="Pfam" id="PF14331"/>
    </source>
</evidence>
<gene>
    <name evidence="5" type="primary">icmF</name>
    <name evidence="5" type="ORF">CQA53_08930</name>
</gene>
<feature type="transmembrane region" description="Helical" evidence="1">
    <location>
        <begin position="49"/>
        <end position="68"/>
    </location>
</feature>
<dbReference type="InterPro" id="IPR017731">
    <property type="entry name" value="TssM1-like"/>
</dbReference>
<evidence type="ECO:0000313" key="6">
    <source>
        <dbReference type="Proteomes" id="UP000256379"/>
    </source>
</evidence>
<feature type="transmembrane region" description="Helical" evidence="1">
    <location>
        <begin position="12"/>
        <end position="34"/>
    </location>
</feature>
<evidence type="ECO:0000259" key="4">
    <source>
        <dbReference type="Pfam" id="PF21070"/>
    </source>
</evidence>
<dbReference type="InterPro" id="IPR027417">
    <property type="entry name" value="P-loop_NTPase"/>
</dbReference>
<keyword evidence="1" id="KW-1133">Transmembrane helix</keyword>